<evidence type="ECO:0000313" key="1">
    <source>
        <dbReference type="EMBL" id="MFF0453235.1"/>
    </source>
</evidence>
<dbReference type="EMBL" id="JBIALX010000003">
    <property type="protein sequence ID" value="MFF0453235.1"/>
    <property type="molecule type" value="Genomic_DNA"/>
</dbReference>
<evidence type="ECO:0000313" key="2">
    <source>
        <dbReference type="Proteomes" id="UP001601521"/>
    </source>
</evidence>
<gene>
    <name evidence="1" type="ORF">ACFYTH_07690</name>
</gene>
<reference evidence="1 2" key="1">
    <citation type="submission" date="2024-10" db="EMBL/GenBank/DDBJ databases">
        <title>The Natural Products Discovery Center: Release of the First 8490 Sequenced Strains for Exploring Actinobacteria Biosynthetic Diversity.</title>
        <authorList>
            <person name="Kalkreuter E."/>
            <person name="Kautsar S.A."/>
            <person name="Yang D."/>
            <person name="Bader C.D."/>
            <person name="Teijaro C.N."/>
            <person name="Fluegel L."/>
            <person name="Davis C.M."/>
            <person name="Simpson J.R."/>
            <person name="Lauterbach L."/>
            <person name="Steele A.D."/>
            <person name="Gui C."/>
            <person name="Meng S."/>
            <person name="Li G."/>
            <person name="Viehrig K."/>
            <person name="Ye F."/>
            <person name="Su P."/>
            <person name="Kiefer A.F."/>
            <person name="Nichols A."/>
            <person name="Cepeda A.J."/>
            <person name="Yan W."/>
            <person name="Fan B."/>
            <person name="Jiang Y."/>
            <person name="Adhikari A."/>
            <person name="Zheng C.-J."/>
            <person name="Schuster L."/>
            <person name="Cowan T.M."/>
            <person name="Smanski M.J."/>
            <person name="Chevrette M.G."/>
            <person name="De Carvalho L.P.S."/>
            <person name="Shen B."/>
        </authorList>
    </citation>
    <scope>NUCLEOTIDE SEQUENCE [LARGE SCALE GENOMIC DNA]</scope>
    <source>
        <strain evidence="1 2">NPDC004550</strain>
    </source>
</reference>
<proteinExistence type="predicted"/>
<sequence length="61" mass="6785">MPRAGCQESAILENSSEFVKAALREGFPRDLAVALIPADPLRLDDGYFPTVEFAQSMTVRW</sequence>
<name>A0ABW6NDJ8_9NOCA</name>
<comment type="caution">
    <text evidence="1">The sequence shown here is derived from an EMBL/GenBank/DDBJ whole genome shotgun (WGS) entry which is preliminary data.</text>
</comment>
<protein>
    <submittedName>
        <fullName evidence="1">Uncharacterized protein</fullName>
    </submittedName>
</protein>
<dbReference type="RefSeq" id="WP_387250093.1">
    <property type="nucleotide sequence ID" value="NZ_JBIALX010000003.1"/>
</dbReference>
<dbReference type="Proteomes" id="UP001601521">
    <property type="component" value="Unassembled WGS sequence"/>
</dbReference>
<organism evidence="1 2">
    <name type="scientific">Nocardia africana</name>
    <dbReference type="NCBI Taxonomy" id="134964"/>
    <lineage>
        <taxon>Bacteria</taxon>
        <taxon>Bacillati</taxon>
        <taxon>Actinomycetota</taxon>
        <taxon>Actinomycetes</taxon>
        <taxon>Mycobacteriales</taxon>
        <taxon>Nocardiaceae</taxon>
        <taxon>Nocardia</taxon>
    </lineage>
</organism>
<accession>A0ABW6NDJ8</accession>
<keyword evidence="2" id="KW-1185">Reference proteome</keyword>